<keyword evidence="3" id="KW-1185">Reference proteome</keyword>
<sequence length="382" mass="41177">MRRHPAILLGVIALIVVPFSQRALAQAKQPDVVVFTNGEKLTGELQTADSGGITFKSNMAGVIKVGWGNIAELTSSKKFAVLDSKLKLNRKDAAALVPQGTVALDAKDKALVVTTQSGDKTVPVAEAAHLLDPAAFDKAVNHPPSFFRGYKGSVTGGVTLVRATQNSSTYNAGFNLVRSTPTVDWLPARDRTTLDFNQSYGQVSQPGTATVKTNILHGDGERDEYFSPRLFAFGSFALDHNYSSALQLQQAYGGGIGMTIIKNAKQQLDVKGNVQFEKQTFFTLPPTVGPASPTQNLIGSLFSENYVRHLPKGINFNEFGSVSPAWNVLNDYSAHVNAGLTFPVYKGFGFNVSAIDDYLNNAPSGSKKNSYQYIMGITYAIK</sequence>
<proteinExistence type="predicted"/>
<dbReference type="OrthoDB" id="116089at2"/>
<gene>
    <name evidence="2" type="ORF">SAMN05421770_105214</name>
</gene>
<dbReference type="AlphaFoldDB" id="A0A239KTL6"/>
<name>A0A239KTL6_9BACT</name>
<protein>
    <recommendedName>
        <fullName evidence="4">Salt-induced outer membrane protein YdiY</fullName>
    </recommendedName>
</protein>
<evidence type="ECO:0000256" key="1">
    <source>
        <dbReference type="SAM" id="SignalP"/>
    </source>
</evidence>
<dbReference type="InterPro" id="IPR007433">
    <property type="entry name" value="DUF481"/>
</dbReference>
<dbReference type="RefSeq" id="WP_089409277.1">
    <property type="nucleotide sequence ID" value="NZ_FZOU01000005.1"/>
</dbReference>
<feature type="signal peptide" evidence="1">
    <location>
        <begin position="1"/>
        <end position="25"/>
    </location>
</feature>
<dbReference type="Pfam" id="PF04338">
    <property type="entry name" value="DUF481"/>
    <property type="match status" value="1"/>
</dbReference>
<dbReference type="EMBL" id="FZOU01000005">
    <property type="protein sequence ID" value="SNT21696.1"/>
    <property type="molecule type" value="Genomic_DNA"/>
</dbReference>
<organism evidence="2 3">
    <name type="scientific">Granulicella rosea</name>
    <dbReference type="NCBI Taxonomy" id="474952"/>
    <lineage>
        <taxon>Bacteria</taxon>
        <taxon>Pseudomonadati</taxon>
        <taxon>Acidobacteriota</taxon>
        <taxon>Terriglobia</taxon>
        <taxon>Terriglobales</taxon>
        <taxon>Acidobacteriaceae</taxon>
        <taxon>Granulicella</taxon>
    </lineage>
</organism>
<keyword evidence="1" id="KW-0732">Signal</keyword>
<dbReference type="Proteomes" id="UP000198356">
    <property type="component" value="Unassembled WGS sequence"/>
</dbReference>
<evidence type="ECO:0000313" key="2">
    <source>
        <dbReference type="EMBL" id="SNT21696.1"/>
    </source>
</evidence>
<feature type="chain" id="PRO_5011969419" description="Salt-induced outer membrane protein YdiY" evidence="1">
    <location>
        <begin position="26"/>
        <end position="382"/>
    </location>
</feature>
<evidence type="ECO:0000313" key="3">
    <source>
        <dbReference type="Proteomes" id="UP000198356"/>
    </source>
</evidence>
<evidence type="ECO:0008006" key="4">
    <source>
        <dbReference type="Google" id="ProtNLM"/>
    </source>
</evidence>
<reference evidence="2 3" key="1">
    <citation type="submission" date="2017-06" db="EMBL/GenBank/DDBJ databases">
        <authorList>
            <person name="Kim H.J."/>
            <person name="Triplett B.A."/>
        </authorList>
    </citation>
    <scope>NUCLEOTIDE SEQUENCE [LARGE SCALE GENOMIC DNA]</scope>
    <source>
        <strain evidence="2 3">DSM 18704</strain>
    </source>
</reference>
<accession>A0A239KTL6</accession>